<dbReference type="Pfam" id="PF00989">
    <property type="entry name" value="PAS"/>
    <property type="match status" value="1"/>
</dbReference>
<dbReference type="InterPro" id="IPR050469">
    <property type="entry name" value="Diguanylate_Cyclase"/>
</dbReference>
<evidence type="ECO:0000313" key="5">
    <source>
        <dbReference type="EMBL" id="UJF33407.1"/>
    </source>
</evidence>
<dbReference type="NCBIfam" id="TIGR00254">
    <property type="entry name" value="GGDEF"/>
    <property type="match status" value="1"/>
</dbReference>
<feature type="domain" description="PAS" evidence="2">
    <location>
        <begin position="199"/>
        <end position="248"/>
    </location>
</feature>
<evidence type="ECO:0000259" key="4">
    <source>
        <dbReference type="PROSITE" id="PS50887"/>
    </source>
</evidence>
<feature type="domain" description="GGDEF" evidence="4">
    <location>
        <begin position="476"/>
        <end position="614"/>
    </location>
</feature>
<accession>A0ABY3SHN7</accession>
<dbReference type="InterPro" id="IPR001610">
    <property type="entry name" value="PAC"/>
</dbReference>
<dbReference type="Pfam" id="PF13426">
    <property type="entry name" value="PAS_9"/>
    <property type="match status" value="1"/>
</dbReference>
<dbReference type="InterPro" id="IPR000014">
    <property type="entry name" value="PAS"/>
</dbReference>
<dbReference type="EC" id="2.7.7.65" evidence="5"/>
<dbReference type="InterPro" id="IPR000160">
    <property type="entry name" value="GGDEF_dom"/>
</dbReference>
<dbReference type="InterPro" id="IPR035965">
    <property type="entry name" value="PAS-like_dom_sf"/>
</dbReference>
<feature type="coiled-coil region" evidence="1">
    <location>
        <begin position="294"/>
        <end position="325"/>
    </location>
</feature>
<dbReference type="SUPFAM" id="SSF55781">
    <property type="entry name" value="GAF domain-like"/>
    <property type="match status" value="1"/>
</dbReference>
<keyword evidence="5" id="KW-0808">Transferase</keyword>
<dbReference type="Pfam" id="PF00990">
    <property type="entry name" value="GGDEF"/>
    <property type="match status" value="1"/>
</dbReference>
<evidence type="ECO:0000259" key="2">
    <source>
        <dbReference type="PROSITE" id="PS50112"/>
    </source>
</evidence>
<dbReference type="Gene3D" id="3.30.450.40">
    <property type="match status" value="1"/>
</dbReference>
<dbReference type="Gene3D" id="3.30.70.270">
    <property type="match status" value="1"/>
</dbReference>
<dbReference type="CDD" id="cd00130">
    <property type="entry name" value="PAS"/>
    <property type="match status" value="2"/>
</dbReference>
<keyword evidence="1" id="KW-0175">Coiled coil</keyword>
<name>A0ABY3SHN7_9BACL</name>
<feature type="domain" description="PAS" evidence="2">
    <location>
        <begin position="322"/>
        <end position="368"/>
    </location>
</feature>
<dbReference type="SMART" id="SM00086">
    <property type="entry name" value="PAC"/>
    <property type="match status" value="2"/>
</dbReference>
<dbReference type="EMBL" id="CP090978">
    <property type="protein sequence ID" value="UJF33407.1"/>
    <property type="molecule type" value="Genomic_DNA"/>
</dbReference>
<dbReference type="InterPro" id="IPR003018">
    <property type="entry name" value="GAF"/>
</dbReference>
<keyword evidence="6" id="KW-1185">Reference proteome</keyword>
<dbReference type="InterPro" id="IPR029787">
    <property type="entry name" value="Nucleotide_cyclase"/>
</dbReference>
<dbReference type="GO" id="GO:0052621">
    <property type="term" value="F:diguanylate cyclase activity"/>
    <property type="evidence" value="ECO:0007669"/>
    <property type="project" value="UniProtKB-EC"/>
</dbReference>
<dbReference type="InterPro" id="IPR013767">
    <property type="entry name" value="PAS_fold"/>
</dbReference>
<dbReference type="InterPro" id="IPR000700">
    <property type="entry name" value="PAS-assoc_C"/>
</dbReference>
<dbReference type="InterPro" id="IPR029016">
    <property type="entry name" value="GAF-like_dom_sf"/>
</dbReference>
<dbReference type="PANTHER" id="PTHR45138">
    <property type="entry name" value="REGULATORY COMPONENTS OF SENSORY TRANSDUCTION SYSTEM"/>
    <property type="match status" value="1"/>
</dbReference>
<protein>
    <submittedName>
        <fullName evidence="5">Diguanylate cyclase</fullName>
        <ecNumber evidence="5">2.7.7.65</ecNumber>
    </submittedName>
</protein>
<dbReference type="PROSITE" id="PS50113">
    <property type="entry name" value="PAC"/>
    <property type="match status" value="1"/>
</dbReference>
<evidence type="ECO:0000256" key="1">
    <source>
        <dbReference type="SAM" id="Coils"/>
    </source>
</evidence>
<dbReference type="Pfam" id="PF01590">
    <property type="entry name" value="GAF"/>
    <property type="match status" value="1"/>
</dbReference>
<dbReference type="PROSITE" id="PS50112">
    <property type="entry name" value="PAS"/>
    <property type="match status" value="2"/>
</dbReference>
<dbReference type="InterPro" id="IPR043128">
    <property type="entry name" value="Rev_trsase/Diguanyl_cyclase"/>
</dbReference>
<dbReference type="SUPFAM" id="SSF55785">
    <property type="entry name" value="PYP-like sensor domain (PAS domain)"/>
    <property type="match status" value="2"/>
</dbReference>
<organism evidence="5 6">
    <name type="scientific">Paenibacillus hexagrammi</name>
    <dbReference type="NCBI Taxonomy" id="2908839"/>
    <lineage>
        <taxon>Bacteria</taxon>
        <taxon>Bacillati</taxon>
        <taxon>Bacillota</taxon>
        <taxon>Bacilli</taxon>
        <taxon>Bacillales</taxon>
        <taxon>Paenibacillaceae</taxon>
        <taxon>Paenibacillus</taxon>
    </lineage>
</organism>
<dbReference type="Gene3D" id="3.30.450.20">
    <property type="entry name" value="PAS domain"/>
    <property type="match status" value="2"/>
</dbReference>
<dbReference type="SUPFAM" id="SSF55073">
    <property type="entry name" value="Nucleotide cyclase"/>
    <property type="match status" value="1"/>
</dbReference>
<dbReference type="PROSITE" id="PS50887">
    <property type="entry name" value="GGDEF"/>
    <property type="match status" value="1"/>
</dbReference>
<keyword evidence="5" id="KW-0548">Nucleotidyltransferase</keyword>
<dbReference type="RefSeq" id="WP_235119771.1">
    <property type="nucleotide sequence ID" value="NZ_CP090978.1"/>
</dbReference>
<dbReference type="SMART" id="SM00091">
    <property type="entry name" value="PAS"/>
    <property type="match status" value="2"/>
</dbReference>
<evidence type="ECO:0000313" key="6">
    <source>
        <dbReference type="Proteomes" id="UP001649230"/>
    </source>
</evidence>
<dbReference type="CDD" id="cd01949">
    <property type="entry name" value="GGDEF"/>
    <property type="match status" value="1"/>
</dbReference>
<sequence>MSTSIENIDIHSVIMASQAISKEISLDQLLRTLMKIVIVNAGAQRGCILMNTSSTSLVAGGYESEQDEITVRKYDISDFHEYPKAVLQAVAASGETIIYNNAADETPFADDPYIMSRQPQSVLCMPLMNQNKVTAFIYLENNLVTGAFTKERLKMIDLLSREMVYSLENASLYTDLEKSEEKYRDLINYLMDGIAIIQDRRFVFVNEAMGQMLGYAAADMTDMSLERFMTPDDLAMVQSHHDTILANAAPSLEYEVRLGYSDGRKEITAIFKATAIQYLSKPAILVAVKDITERKRSEEELRTHRDKLEQLVAERTEELEHKNAELNRYFDIVDKNVVIVQIDPHGIITLVSEEFCELSGYRREELLGSRHTLMRASSNPGGAHKEFAISSIQGDGWRGELLQRRKDGSILWLDLIMEPVIAGDLVSGYTFIGHNITDKKRIEQLSITDELTSLFNRRYFNELFSRELKRAVRKQSELTLILLDIDYYKKYNDTYGHYEGDRVLRKIGAAIQGQLRKESDFAFRLGGEEFGILSKGRSPKGSYDLAEQIRQSIEALQIPHEKNDRSEYVTVSVGVAVAKMEAGEFTNEAMYKLADSALYASKAKGRNCVTLHILSHGNV</sequence>
<reference evidence="5 6" key="1">
    <citation type="journal article" date="2024" name="Int. J. Syst. Evol. Microbiol.">
        <title>Paenibacillus hexagrammi sp. nov., a novel bacterium isolated from the gut content of Hexagrammos agrammus.</title>
        <authorList>
            <person name="Jung H.K."/>
            <person name="Kim D.G."/>
            <person name="Zin H."/>
            <person name="Park J."/>
            <person name="Jung H."/>
            <person name="Kim Y.O."/>
            <person name="Kong H.J."/>
            <person name="Kim J.W."/>
            <person name="Kim Y.S."/>
        </authorList>
    </citation>
    <scope>NUCLEOTIDE SEQUENCE [LARGE SCALE GENOMIC DNA]</scope>
    <source>
        <strain evidence="5 6">YPD9-1</strain>
    </source>
</reference>
<dbReference type="Proteomes" id="UP001649230">
    <property type="component" value="Chromosome"/>
</dbReference>
<dbReference type="PANTHER" id="PTHR45138:SF9">
    <property type="entry name" value="DIGUANYLATE CYCLASE DGCM-RELATED"/>
    <property type="match status" value="1"/>
</dbReference>
<dbReference type="NCBIfam" id="TIGR00229">
    <property type="entry name" value="sensory_box"/>
    <property type="match status" value="2"/>
</dbReference>
<dbReference type="SMART" id="SM00065">
    <property type="entry name" value="GAF"/>
    <property type="match status" value="1"/>
</dbReference>
<gene>
    <name evidence="5" type="ORF">L0M14_28525</name>
</gene>
<feature type="domain" description="PAC" evidence="3">
    <location>
        <begin position="252"/>
        <end position="303"/>
    </location>
</feature>
<proteinExistence type="predicted"/>
<evidence type="ECO:0000259" key="3">
    <source>
        <dbReference type="PROSITE" id="PS50113"/>
    </source>
</evidence>
<dbReference type="SMART" id="SM00267">
    <property type="entry name" value="GGDEF"/>
    <property type="match status" value="1"/>
</dbReference>